<evidence type="ECO:0008006" key="3">
    <source>
        <dbReference type="Google" id="ProtNLM"/>
    </source>
</evidence>
<evidence type="ECO:0000313" key="1">
    <source>
        <dbReference type="EMBL" id="PWD99962.1"/>
    </source>
</evidence>
<gene>
    <name evidence="1" type="ORF">DDZ16_08735</name>
</gene>
<dbReference type="Gene3D" id="3.30.2310.20">
    <property type="entry name" value="RelE-like"/>
    <property type="match status" value="1"/>
</dbReference>
<name>A0A2U2BA98_9BACT</name>
<comment type="caution">
    <text evidence="1">The sequence shown here is derived from an EMBL/GenBank/DDBJ whole genome shotgun (WGS) entry which is preliminary data.</text>
</comment>
<keyword evidence="2" id="KW-1185">Reference proteome</keyword>
<evidence type="ECO:0000313" key="2">
    <source>
        <dbReference type="Proteomes" id="UP000244956"/>
    </source>
</evidence>
<accession>A0A2U2BA98</accession>
<dbReference type="Proteomes" id="UP000244956">
    <property type="component" value="Unassembled WGS sequence"/>
</dbReference>
<dbReference type="AlphaFoldDB" id="A0A2U2BA98"/>
<dbReference type="EMBL" id="QEWP01000005">
    <property type="protein sequence ID" value="PWD99962.1"/>
    <property type="molecule type" value="Genomic_DNA"/>
</dbReference>
<proteinExistence type="predicted"/>
<organism evidence="1 2">
    <name type="scientific">Marinilabilia rubra</name>
    <dbReference type="NCBI Taxonomy" id="2162893"/>
    <lineage>
        <taxon>Bacteria</taxon>
        <taxon>Pseudomonadati</taxon>
        <taxon>Bacteroidota</taxon>
        <taxon>Bacteroidia</taxon>
        <taxon>Marinilabiliales</taxon>
        <taxon>Marinilabiliaceae</taxon>
        <taxon>Marinilabilia</taxon>
    </lineage>
</organism>
<sequence length="114" mass="13624">MLERKQGYTVAITPEAENYYRDVLEYFYKHHSEASADRKSTGLLEKAIALENNPSIGRKEENLRPLGRMHRYILYYYTSRKAIKIIYFINEQERTVYVTDFFPCESDENKISKR</sequence>
<reference evidence="1 2" key="1">
    <citation type="submission" date="2018-05" db="EMBL/GenBank/DDBJ databases">
        <title>Marinilabilia rubrum sp. nov., isolated from saltern sediment.</title>
        <authorList>
            <person name="Zhang R."/>
        </authorList>
    </citation>
    <scope>NUCLEOTIDE SEQUENCE [LARGE SCALE GENOMIC DNA]</scope>
    <source>
        <strain evidence="1 2">WTE16</strain>
    </source>
</reference>
<protein>
    <recommendedName>
        <fullName evidence="3">Type II toxin-antitoxin system RelE/ParE family toxin</fullName>
    </recommendedName>
</protein>
<dbReference type="InterPro" id="IPR035093">
    <property type="entry name" value="RelE/ParE_toxin_dom_sf"/>
</dbReference>